<dbReference type="AlphaFoldDB" id="A0A418Q009"/>
<dbReference type="EMBL" id="QXTF01000002">
    <property type="protein sequence ID" value="RIX29274.1"/>
    <property type="molecule type" value="Genomic_DNA"/>
</dbReference>
<proteinExistence type="predicted"/>
<reference evidence="2 3" key="1">
    <citation type="submission" date="2018-09" db="EMBL/GenBank/DDBJ databases">
        <title>Sphingomonas sp. DAC4.</title>
        <authorList>
            <person name="Seo T."/>
        </authorList>
    </citation>
    <scope>NUCLEOTIDE SEQUENCE [LARGE SCALE GENOMIC DNA]</scope>
    <source>
        <strain evidence="2 3">DAC4</strain>
    </source>
</reference>
<dbReference type="RefSeq" id="WP_119533163.1">
    <property type="nucleotide sequence ID" value="NZ_QXTF01000002.1"/>
</dbReference>
<keyword evidence="3" id="KW-1185">Reference proteome</keyword>
<protein>
    <recommendedName>
        <fullName evidence="4">DUF2946 domain-containing protein</fullName>
    </recommendedName>
</protein>
<accession>A0A418Q009</accession>
<organism evidence="2 3">
    <name type="scientific">Sphingomonas edaphi</name>
    <dbReference type="NCBI Taxonomy" id="2315689"/>
    <lineage>
        <taxon>Bacteria</taxon>
        <taxon>Pseudomonadati</taxon>
        <taxon>Pseudomonadota</taxon>
        <taxon>Alphaproteobacteria</taxon>
        <taxon>Sphingomonadales</taxon>
        <taxon>Sphingomonadaceae</taxon>
        <taxon>Sphingomonas</taxon>
    </lineage>
</organism>
<dbReference type="Proteomes" id="UP000285023">
    <property type="component" value="Unassembled WGS sequence"/>
</dbReference>
<feature type="chain" id="PRO_5019062949" description="DUF2946 domain-containing protein" evidence="1">
    <location>
        <begin position="29"/>
        <end position="118"/>
    </location>
</feature>
<evidence type="ECO:0000313" key="3">
    <source>
        <dbReference type="Proteomes" id="UP000285023"/>
    </source>
</evidence>
<keyword evidence="1" id="KW-0732">Signal</keyword>
<evidence type="ECO:0008006" key="4">
    <source>
        <dbReference type="Google" id="ProtNLM"/>
    </source>
</evidence>
<comment type="caution">
    <text evidence="2">The sequence shown here is derived from an EMBL/GenBank/DDBJ whole genome shotgun (WGS) entry which is preliminary data.</text>
</comment>
<gene>
    <name evidence="2" type="ORF">D3M59_08215</name>
</gene>
<evidence type="ECO:0000313" key="2">
    <source>
        <dbReference type="EMBL" id="RIX29274.1"/>
    </source>
</evidence>
<feature type="signal peptide" evidence="1">
    <location>
        <begin position="1"/>
        <end position="28"/>
    </location>
</feature>
<name>A0A418Q009_9SPHN</name>
<evidence type="ECO:0000256" key="1">
    <source>
        <dbReference type="SAM" id="SignalP"/>
    </source>
</evidence>
<sequence length="118" mass="12213">MAAAALRLLALIALVLMPFGMTSTPALATPTGNDNRMEMGHGVAEMDMSHCADGQDEQRDQAPTPKSMNCMAACAAIPAPGVPLLGEAFKPALPRAVFLATPFSGIDPEIATPPPKLT</sequence>